<feature type="chain" id="PRO_5042539178" evidence="2">
    <location>
        <begin position="20"/>
        <end position="201"/>
    </location>
</feature>
<feature type="compositionally biased region" description="Low complexity" evidence="1">
    <location>
        <begin position="100"/>
        <end position="137"/>
    </location>
</feature>
<organism evidence="3 4">
    <name type="scientific">Conoideocrella luteorostrata</name>
    <dbReference type="NCBI Taxonomy" id="1105319"/>
    <lineage>
        <taxon>Eukaryota</taxon>
        <taxon>Fungi</taxon>
        <taxon>Dikarya</taxon>
        <taxon>Ascomycota</taxon>
        <taxon>Pezizomycotina</taxon>
        <taxon>Sordariomycetes</taxon>
        <taxon>Hypocreomycetidae</taxon>
        <taxon>Hypocreales</taxon>
        <taxon>Clavicipitaceae</taxon>
        <taxon>Conoideocrella</taxon>
    </lineage>
</organism>
<comment type="caution">
    <text evidence="3">The sequence shown here is derived from an EMBL/GenBank/DDBJ whole genome shotgun (WGS) entry which is preliminary data.</text>
</comment>
<reference evidence="3" key="1">
    <citation type="submission" date="2023-06" db="EMBL/GenBank/DDBJ databases">
        <title>Conoideocrella luteorostrata (Hypocreales: Clavicipitaceae), a potential biocontrol fungus for elongate hemlock scale in United States Christmas tree production areas.</title>
        <authorList>
            <person name="Barrett H."/>
            <person name="Lovett B."/>
            <person name="Macias A.M."/>
            <person name="Stajich J.E."/>
            <person name="Kasson M.T."/>
        </authorList>
    </citation>
    <scope>NUCLEOTIDE SEQUENCE</scope>
    <source>
        <strain evidence="3">ARSEF 14590</strain>
    </source>
</reference>
<evidence type="ECO:0000256" key="2">
    <source>
        <dbReference type="SAM" id="SignalP"/>
    </source>
</evidence>
<dbReference type="AlphaFoldDB" id="A0AAJ0CZS3"/>
<evidence type="ECO:0000256" key="1">
    <source>
        <dbReference type="SAM" id="MobiDB-lite"/>
    </source>
</evidence>
<feature type="signal peptide" evidence="2">
    <location>
        <begin position="1"/>
        <end position="19"/>
    </location>
</feature>
<dbReference type="Proteomes" id="UP001251528">
    <property type="component" value="Unassembled WGS sequence"/>
</dbReference>
<feature type="compositionally biased region" description="Polar residues" evidence="1">
    <location>
        <begin position="138"/>
        <end position="149"/>
    </location>
</feature>
<name>A0AAJ0CZS3_9HYPO</name>
<accession>A0AAJ0CZS3</accession>
<feature type="region of interest" description="Disordered" evidence="1">
    <location>
        <begin position="91"/>
        <end position="151"/>
    </location>
</feature>
<evidence type="ECO:0000313" key="3">
    <source>
        <dbReference type="EMBL" id="KAK2612485.1"/>
    </source>
</evidence>
<sequence>MKSCALATIIVGFASAVSAAPASRMAEIQARDEQLQQAETGVFDVGPKDSKTGAAGIFGQGGNVISNVFDSATCIVSGFLGGGNPNCKGEGEATLDVSNGSSTSGSTSSGSTSSGSTSSGSTSSDSSSSDSSSSSGDVNTNNEANSTRYTYKYDTNEDGTLKVDVELQQGGKCTYNLKAEKGKSTRDLIKKAAQMCLDKQK</sequence>
<proteinExistence type="predicted"/>
<gene>
    <name evidence="3" type="ORF">QQS21_001423</name>
</gene>
<keyword evidence="4" id="KW-1185">Reference proteome</keyword>
<dbReference type="EMBL" id="JASWJB010000015">
    <property type="protein sequence ID" value="KAK2612485.1"/>
    <property type="molecule type" value="Genomic_DNA"/>
</dbReference>
<evidence type="ECO:0000313" key="4">
    <source>
        <dbReference type="Proteomes" id="UP001251528"/>
    </source>
</evidence>
<keyword evidence="2" id="KW-0732">Signal</keyword>
<protein>
    <submittedName>
        <fullName evidence="3">Uncharacterized protein</fullName>
    </submittedName>
</protein>